<name>A0A2H0X9K1_UNCKA</name>
<accession>A0A2H0X9K1</accession>
<evidence type="ECO:0000256" key="4">
    <source>
        <dbReference type="ARBA" id="ARBA00023235"/>
    </source>
</evidence>
<dbReference type="InterPro" id="IPR001345">
    <property type="entry name" value="PG/BPGM_mutase_AS"/>
</dbReference>
<dbReference type="AlphaFoldDB" id="A0A2H0X9K1"/>
<evidence type="ECO:0000256" key="3">
    <source>
        <dbReference type="ARBA" id="ARBA00023152"/>
    </source>
</evidence>
<dbReference type="EMBL" id="PEYV01000029">
    <property type="protein sequence ID" value="PIS21596.1"/>
    <property type="molecule type" value="Genomic_DNA"/>
</dbReference>
<feature type="binding site" evidence="6">
    <location>
        <begin position="39"/>
        <end position="46"/>
    </location>
    <ligand>
        <name>substrate</name>
    </ligand>
</feature>
<evidence type="ECO:0000313" key="8">
    <source>
        <dbReference type="EMBL" id="PIS21596.1"/>
    </source>
</evidence>
<evidence type="ECO:0000256" key="7">
    <source>
        <dbReference type="SAM" id="MobiDB-lite"/>
    </source>
</evidence>
<protein>
    <recommendedName>
        <fullName evidence="2">phosphoglycerate mutase (2,3-diphosphoglycerate-dependent)</fullName>
        <ecNumber evidence="2">5.4.2.11</ecNumber>
    </recommendedName>
</protein>
<dbReference type="Gene3D" id="3.40.50.1240">
    <property type="entry name" value="Phosphoglycerate mutase-like"/>
    <property type="match status" value="1"/>
</dbReference>
<dbReference type="EC" id="5.4.2.11" evidence="2"/>
<feature type="binding site" evidence="6">
    <location>
        <position position="125"/>
    </location>
    <ligand>
        <name>substrate</name>
    </ligand>
</feature>
<dbReference type="SMART" id="SM00855">
    <property type="entry name" value="PGAM"/>
    <property type="match status" value="1"/>
</dbReference>
<evidence type="ECO:0000256" key="6">
    <source>
        <dbReference type="PIRSR" id="PIRSR613078-2"/>
    </source>
</evidence>
<dbReference type="Pfam" id="PF00300">
    <property type="entry name" value="His_Phos_1"/>
    <property type="match status" value="1"/>
</dbReference>
<proteinExistence type="inferred from homology"/>
<evidence type="ECO:0000256" key="1">
    <source>
        <dbReference type="ARBA" id="ARBA00006717"/>
    </source>
</evidence>
<evidence type="ECO:0000256" key="5">
    <source>
        <dbReference type="PIRSR" id="PIRSR613078-1"/>
    </source>
</evidence>
<feature type="active site" description="Tele-phosphohistidine intermediate" evidence="5">
    <location>
        <position position="40"/>
    </location>
</feature>
<feature type="binding site" evidence="6">
    <location>
        <begin position="114"/>
        <end position="117"/>
    </location>
    <ligand>
        <name>substrate</name>
    </ligand>
</feature>
<feature type="compositionally biased region" description="Polar residues" evidence="7">
    <location>
        <begin position="1"/>
        <end position="14"/>
    </location>
</feature>
<feature type="binding site" evidence="6">
    <location>
        <begin position="140"/>
        <end position="141"/>
    </location>
    <ligand>
        <name>substrate</name>
    </ligand>
</feature>
<keyword evidence="4" id="KW-0413">Isomerase</keyword>
<dbReference type="SUPFAM" id="SSF53254">
    <property type="entry name" value="Phosphoglycerate mutase-like"/>
    <property type="match status" value="1"/>
</dbReference>
<comment type="similarity">
    <text evidence="1">Belongs to the phosphoglycerate mutase family. BPG-dependent PGAM subfamily.</text>
</comment>
<dbReference type="CDD" id="cd07067">
    <property type="entry name" value="HP_PGM_like"/>
    <property type="match status" value="1"/>
</dbReference>
<reference evidence="9" key="1">
    <citation type="submission" date="2017-09" db="EMBL/GenBank/DDBJ databases">
        <title>Depth-based differentiation of microbial function through sediment-hosted aquifers and enrichment of novel symbionts in the deep terrestrial subsurface.</title>
        <authorList>
            <person name="Probst A.J."/>
            <person name="Ladd B."/>
            <person name="Jarett J.K."/>
            <person name="Geller-Mcgrath D.E."/>
            <person name="Sieber C.M.K."/>
            <person name="Emerson J.B."/>
            <person name="Anantharaman K."/>
            <person name="Thomas B.C."/>
            <person name="Malmstrom R."/>
            <person name="Stieglmeier M."/>
            <person name="Klingl A."/>
            <person name="Woyke T."/>
            <person name="Ryan C.M."/>
            <person name="Banfield J.F."/>
        </authorList>
    </citation>
    <scope>NUCLEOTIDE SEQUENCE [LARGE SCALE GENOMIC DNA]</scope>
</reference>
<dbReference type="InterPro" id="IPR029033">
    <property type="entry name" value="His_PPase_superfam"/>
</dbReference>
<keyword evidence="3" id="KW-0324">Glycolysis</keyword>
<dbReference type="Proteomes" id="UP000231098">
    <property type="component" value="Unassembled WGS sequence"/>
</dbReference>
<comment type="caution">
    <text evidence="8">The sequence shown here is derived from an EMBL/GenBank/DDBJ whole genome shotgun (WGS) entry which is preliminary data.</text>
</comment>
<organism evidence="8 9">
    <name type="scientific">candidate division WWE3 bacterium CG08_land_8_20_14_0_20_41_15</name>
    <dbReference type="NCBI Taxonomy" id="1975086"/>
    <lineage>
        <taxon>Bacteria</taxon>
        <taxon>Katanobacteria</taxon>
    </lineage>
</organism>
<dbReference type="PANTHER" id="PTHR11931">
    <property type="entry name" value="PHOSPHOGLYCERATE MUTASE"/>
    <property type="match status" value="1"/>
</dbReference>
<gene>
    <name evidence="8" type="ORF">COT51_01640</name>
</gene>
<dbReference type="GO" id="GO:0004619">
    <property type="term" value="F:phosphoglycerate mutase activity"/>
    <property type="evidence" value="ECO:0007669"/>
    <property type="project" value="UniProtKB-EC"/>
</dbReference>
<dbReference type="InterPro" id="IPR005952">
    <property type="entry name" value="Phosphogly_mut1"/>
</dbReference>
<feature type="binding site" evidence="6">
    <location>
        <position position="89"/>
    </location>
    <ligand>
        <name>substrate</name>
    </ligand>
</feature>
<dbReference type="GO" id="GO:0006096">
    <property type="term" value="P:glycolytic process"/>
    <property type="evidence" value="ECO:0007669"/>
    <property type="project" value="UniProtKB-KW"/>
</dbReference>
<feature type="region of interest" description="Disordered" evidence="7">
    <location>
        <begin position="1"/>
        <end position="30"/>
    </location>
</feature>
<feature type="active site" description="Proton donor/acceptor" evidence="5">
    <location>
        <position position="114"/>
    </location>
</feature>
<evidence type="ECO:0000256" key="2">
    <source>
        <dbReference type="ARBA" id="ARBA00012028"/>
    </source>
</evidence>
<dbReference type="InterPro" id="IPR013078">
    <property type="entry name" value="His_Pase_superF_clade-1"/>
</dbReference>
<sequence length="218" mass="25231">MTKTSSLNSANDSILNPGKTEKPLPKSANCGKPTLFLSRHGESEYNRLKLFCGVFDSPLSEKGRKDAVKQAEMLKDLEIDLGISNDLQRSLNTLKEILKYHPETRLEITPLLRERDYGDLTGKSKAVAMKKDPELTLKFRRSWDFPPPNGESLKMVWDNRIEPFCQNLEKRMRKEKMNVVVCCTNNTMRLIRMYFEKLTLEQMLELENPFDDYASYSL</sequence>
<evidence type="ECO:0000313" key="9">
    <source>
        <dbReference type="Proteomes" id="UP000231098"/>
    </source>
</evidence>
<dbReference type="PIRSF" id="PIRSF000709">
    <property type="entry name" value="6PFK_2-Ptase"/>
    <property type="match status" value="1"/>
</dbReference>
<dbReference type="PROSITE" id="PS00175">
    <property type="entry name" value="PG_MUTASE"/>
    <property type="match status" value="1"/>
</dbReference>